<dbReference type="Proteomes" id="UP000270673">
    <property type="component" value="Chromosome"/>
</dbReference>
<dbReference type="AlphaFoldDB" id="A0A3Q9IQJ6"/>
<dbReference type="RefSeq" id="WP_106481960.1">
    <property type="nucleotide sequence ID" value="NZ_CP032819.1"/>
</dbReference>
<dbReference type="InterPro" id="IPR038312">
    <property type="entry name" value="DUF5063_sf"/>
</dbReference>
<dbReference type="Pfam" id="PF16702">
    <property type="entry name" value="DUF5063"/>
    <property type="match status" value="1"/>
</dbReference>
<evidence type="ECO:0000313" key="2">
    <source>
        <dbReference type="Proteomes" id="UP000270673"/>
    </source>
</evidence>
<sequence length="178" mass="20323">MDDLQHIGYSREVIEFVAVAKEFCSYLEGSHEEEPSELLSKLQKFIPLIYLKGSLLPSCESDNLGMIEEVVTEEDYNALLATLSRILGEHDEYLEVFDDNMQYSEAPVVNSISEKLCDIYQDLKNFISAYRSGMIDVIEEALWQLNNSFELYWGKACASVLRAIHLAIYKVVDTDDSM</sequence>
<dbReference type="EMBL" id="CP032819">
    <property type="protein sequence ID" value="AZS31378.1"/>
    <property type="molecule type" value="Genomic_DNA"/>
</dbReference>
<name>A0A3Q9IQJ6_9BACT</name>
<protein>
    <submittedName>
        <fullName evidence="1">DUF5063 domain-containing protein</fullName>
    </submittedName>
</protein>
<gene>
    <name evidence="1" type="ORF">D8S85_18720</name>
</gene>
<dbReference type="InterPro" id="IPR032025">
    <property type="entry name" value="DUF5063"/>
</dbReference>
<accession>A0A3Q9IQJ6</accession>
<evidence type="ECO:0000313" key="1">
    <source>
        <dbReference type="EMBL" id="AZS31378.1"/>
    </source>
</evidence>
<dbReference type="KEGG" id="buy:D8S85_18720"/>
<dbReference type="OrthoDB" id="1116917at2"/>
<keyword evidence="2" id="KW-1185">Reference proteome</keyword>
<reference evidence="1 2" key="1">
    <citation type="submission" date="2018-10" db="EMBL/GenBank/DDBJ databases">
        <title>Butyricimonas faecalis sp. nov., isolated from human faeces and emended description of the genus Butyricimonas.</title>
        <authorList>
            <person name="Le Roy T."/>
            <person name="Van der Smissen P."/>
            <person name="Paquot A."/>
            <person name="Delzenne N."/>
            <person name="Muccioli G."/>
            <person name="Collet J.-F."/>
            <person name="Cani P.D."/>
        </authorList>
    </citation>
    <scope>NUCLEOTIDE SEQUENCE [LARGE SCALE GENOMIC DNA]</scope>
    <source>
        <strain evidence="1 2">H184</strain>
    </source>
</reference>
<organism evidence="1 2">
    <name type="scientific">Butyricimonas faecalis</name>
    <dbReference type="NCBI Taxonomy" id="2093856"/>
    <lineage>
        <taxon>Bacteria</taxon>
        <taxon>Pseudomonadati</taxon>
        <taxon>Bacteroidota</taxon>
        <taxon>Bacteroidia</taxon>
        <taxon>Bacteroidales</taxon>
        <taxon>Odoribacteraceae</taxon>
        <taxon>Butyricimonas</taxon>
    </lineage>
</organism>
<dbReference type="Gene3D" id="1.20.120.1550">
    <property type="entry name" value="Protein of unknown function DUF5063"/>
    <property type="match status" value="1"/>
</dbReference>
<proteinExistence type="predicted"/>